<dbReference type="RefSeq" id="WP_149677567.1">
    <property type="nucleotide sequence ID" value="NZ_FQZP01000003.1"/>
</dbReference>
<dbReference type="SUPFAM" id="SSF50346">
    <property type="entry name" value="PRC-barrel domain"/>
    <property type="match status" value="1"/>
</dbReference>
<dbReference type="Pfam" id="PF05239">
    <property type="entry name" value="PRC"/>
    <property type="match status" value="1"/>
</dbReference>
<dbReference type="Proteomes" id="UP000324781">
    <property type="component" value="Unassembled WGS sequence"/>
</dbReference>
<feature type="region of interest" description="Disordered" evidence="1">
    <location>
        <begin position="253"/>
        <end position="272"/>
    </location>
</feature>
<dbReference type="EMBL" id="FQZP01000003">
    <property type="protein sequence ID" value="SHI48516.1"/>
    <property type="molecule type" value="Genomic_DNA"/>
</dbReference>
<sequence length="336" mass="36678">MKTTQQIIGMPVISISDGNEIGMVKNVIINAAKGTVDFFVIDSGVRSLAGGVIPAGRVLGIGEYALTIQESDDISDIVKIPAAIELLQKNITVSGTRVLTKKGTLLGETGDIYINENDQSYPIVGVEFIPNKPDLKSGIIPRSSIITFGKNLLVVNDDVTDTLLDIPGDIDSLAEQQKKNQDITVLRPEPELKPEPEPEADAFGGIDFFADEPARVEFAEPEKPESVFNIPEIPAEEPQDALFGFDGDRDGFHISQPEPELPDIPEPEPEPDESQMTAAQLFEYRQKQYLLGKKVTKTIYSQSGDIIAQVGDIITESVIDAAKREGKLIELVMNYE</sequence>
<evidence type="ECO:0000313" key="3">
    <source>
        <dbReference type="EMBL" id="SHI48516.1"/>
    </source>
</evidence>
<dbReference type="OrthoDB" id="53812at2"/>
<dbReference type="InterPro" id="IPR027275">
    <property type="entry name" value="PRC-brl_dom"/>
</dbReference>
<evidence type="ECO:0000313" key="4">
    <source>
        <dbReference type="Proteomes" id="UP000324781"/>
    </source>
</evidence>
<gene>
    <name evidence="3" type="ORF">SAMN05444373_100319</name>
</gene>
<organism evidence="3 4">
    <name type="scientific">Thermoclostridium caenicola</name>
    <dbReference type="NCBI Taxonomy" id="659425"/>
    <lineage>
        <taxon>Bacteria</taxon>
        <taxon>Bacillati</taxon>
        <taxon>Bacillota</taxon>
        <taxon>Clostridia</taxon>
        <taxon>Eubacteriales</taxon>
        <taxon>Oscillospiraceae</taxon>
        <taxon>Thermoclostridium</taxon>
    </lineage>
</organism>
<dbReference type="InterPro" id="IPR011033">
    <property type="entry name" value="PRC_barrel-like_sf"/>
</dbReference>
<evidence type="ECO:0000259" key="2">
    <source>
        <dbReference type="Pfam" id="PF05239"/>
    </source>
</evidence>
<reference evidence="3 4" key="1">
    <citation type="submission" date="2016-11" db="EMBL/GenBank/DDBJ databases">
        <authorList>
            <person name="Varghese N."/>
            <person name="Submissions S."/>
        </authorList>
    </citation>
    <scope>NUCLEOTIDE SEQUENCE [LARGE SCALE GENOMIC DNA]</scope>
    <source>
        <strain evidence="3 4">DSM 19027</strain>
    </source>
</reference>
<keyword evidence="4" id="KW-1185">Reference proteome</keyword>
<feature type="domain" description="PRC-barrel" evidence="2">
    <location>
        <begin position="6"/>
        <end position="45"/>
    </location>
</feature>
<dbReference type="Gene3D" id="2.30.30.240">
    <property type="entry name" value="PRC-barrel domain"/>
    <property type="match status" value="1"/>
</dbReference>
<name>A0A1M6BIK2_9FIRM</name>
<feature type="compositionally biased region" description="Acidic residues" evidence="1">
    <location>
        <begin position="260"/>
        <end position="272"/>
    </location>
</feature>
<evidence type="ECO:0000256" key="1">
    <source>
        <dbReference type="SAM" id="MobiDB-lite"/>
    </source>
</evidence>
<accession>A0A1M6BIK2</accession>
<proteinExistence type="predicted"/>
<protein>
    <submittedName>
        <fullName evidence="3">Uncharacterized protein YrrD, contains PRC-barrel domain</fullName>
    </submittedName>
</protein>
<dbReference type="AlphaFoldDB" id="A0A1M6BIK2"/>